<feature type="domain" description="PA14" evidence="2">
    <location>
        <begin position="296"/>
        <end position="440"/>
    </location>
</feature>
<feature type="domain" description="PA14" evidence="2">
    <location>
        <begin position="151"/>
        <end position="303"/>
    </location>
</feature>
<dbReference type="SMART" id="SM00758">
    <property type="entry name" value="PA14"/>
    <property type="match status" value="6"/>
</dbReference>
<dbReference type="InterPro" id="IPR037524">
    <property type="entry name" value="PA14/GLEYA"/>
</dbReference>
<evidence type="ECO:0000313" key="3">
    <source>
        <dbReference type="EMBL" id="MFC4558012.1"/>
    </source>
</evidence>
<reference evidence="4" key="1">
    <citation type="journal article" date="2019" name="Int. J. Syst. Evol. Microbiol.">
        <title>The Global Catalogue of Microorganisms (GCM) 10K type strain sequencing project: providing services to taxonomists for standard genome sequencing and annotation.</title>
        <authorList>
            <consortium name="The Broad Institute Genomics Platform"/>
            <consortium name="The Broad Institute Genome Sequencing Center for Infectious Disease"/>
            <person name="Wu L."/>
            <person name="Ma J."/>
        </authorList>
    </citation>
    <scope>NUCLEOTIDE SEQUENCE [LARGE SCALE GENOMIC DNA]</scope>
    <source>
        <strain evidence="4">CGMCC 4.7426</strain>
    </source>
</reference>
<dbReference type="RefSeq" id="WP_390294294.1">
    <property type="nucleotide sequence ID" value="NZ_JBHSFU010000004.1"/>
</dbReference>
<evidence type="ECO:0000259" key="2">
    <source>
        <dbReference type="PROSITE" id="PS51820"/>
    </source>
</evidence>
<dbReference type="Pfam" id="PF07691">
    <property type="entry name" value="PA14"/>
    <property type="match status" value="7"/>
</dbReference>
<feature type="domain" description="PA14" evidence="2">
    <location>
        <begin position="911"/>
        <end position="1063"/>
    </location>
</feature>
<dbReference type="SUPFAM" id="SSF56988">
    <property type="entry name" value="Anthrax protective antigen"/>
    <property type="match status" value="7"/>
</dbReference>
<dbReference type="Gene3D" id="3.90.182.10">
    <property type="entry name" value="Toxin - Anthrax Protective Antigen,domain 1"/>
    <property type="match status" value="4"/>
</dbReference>
<protein>
    <submittedName>
        <fullName evidence="3">PA14 domain-containing protein</fullName>
    </submittedName>
</protein>
<dbReference type="EMBL" id="JBHSFU010000004">
    <property type="protein sequence ID" value="MFC4558012.1"/>
    <property type="molecule type" value="Genomic_DNA"/>
</dbReference>
<feature type="region of interest" description="Disordered" evidence="1">
    <location>
        <begin position="559"/>
        <end position="582"/>
    </location>
</feature>
<gene>
    <name evidence="3" type="ORF">ACFO3D_07300</name>
</gene>
<accession>A0ABV9DHW1</accession>
<sequence length="1500" mass="169174">MFYSMYIFRGWFNIVKKGISRFFRIVCFLCFFMILIPIGALNAQSYDYTEKAKSVHYNWGYGSPSSKIKNNNFSVEIDQTQSLNSGDYFIQTFADDRVRVRYNSEYLINRWSNSPGILNKAVLPDLQAGTHKISTEFYEARGAATLYSDVVPFNTWLAYYYSNENLKGHPVAAKRIPSKGEWSQFEENNGLESPIPGKVSKNYFSARYVTAKRVPAGDYILRVRADDGARILVDGEVVFERWSSSGYKEDAVKVNIKDNLNAEPNEANIHWIEVQYFDRSSASRVSFSMQPYDSAITEKEWVAGFYNNENLNGTPYVIGGTGTINHLRNLDLDWHRGSPNGLIPNDYFSMRAEKQISIPQYGYYKIKARADDGVRVYLDNKLVIDSWEGSDGGLREVNVPLTKGVHNVRVEYFERRGAASIEFDIVPNSVTLFQKDVQVNWGYGGPGAGLSNDDFNVIFNQSQQLNSKDHYIQTFADDRVRVKVNGKHVIDRWSDSPGIIDRALLTNVNNEVQDIVTEFQETRGAATLYSHVVPFNTWLAYYYPNQELLGHPIASKQLPSQGEGSKFEENNRRGSPVPGTVNTDDFSARYVTAKHITEGEYIVRARSDDGIRVLIDGEVVVDRWTPSGYQENAVKVKITDNEEAPAGEKDVHWIEVQYFERSSASRVAFSMQPAETVFNQDEWVGEVYKNTTFSGEPVIIGGKGALNPIDNLNLNWGAGSPNELVPTNEFSARFTKNVHMDRSGDYVLEASADDSMRVWIDGKLLVDSWTSNISKVVNLSEGIHKIKVEYKEVEGNASINFNLEPRYAKFNQDSFHYNWGYSGPGNGHPTDGFSALVNQTQVLNQKDYFIQTFADDRVRVKVDGNYAINRWTDSSGIIDRALLTGMTSKEHQIQTEYYETRGSATLFTDIVPFNTWLAYYYPNQDLSGHPVAAKRLESQRPWNQFNEDSGLGSPVEGKVPSDGFSSRYVTASRIPAGEYLIRNAADDGVRVYIDGKLVLDRWSTSTYKENNTKIQIKDRPEAATGKKDVHWIEVQYFERSGASKVSFSLQPYNTVIGEESWLAEYYPNNNLSGEPIIVGGVGSVDPIPNLNFDWDQSSPHEKIPVDNFSATFTKKLYVPQQKDYEFSVKSDDGIRIYVDGKKILGAWYGSNNGYKRIVNLTKGTHTIKVEYNEGIGRAHIDFGIDIPVKKEVNYIPYDLTLEQMTDIQMRVSPQTDKRYPLWIREDGLLENQPSNGKGTVQGDNWNLRRGPGTQYIAGGQVDNGEVYPLYKSTKASDGYIWHHIKYTSGWVVADREDVRYNLNPNNFTDTFKDSLQFLKLSHSANLDVQEVNNKILNGKGILDGKAQAFSEAGNKHGVNEIYLISHALLETGNGTSSLATGIVVDGSKGKRTVYNMYGIGAKDSCPLECGAQYAYDAGWFTPESAIIGGAQFIGEGYVNNGQDTLYKMRWNPEAAAKYGYATHQYATDIGWAWKQTSTMNNIFSLLESYSISFEIPQYKK</sequence>
<evidence type="ECO:0000256" key="1">
    <source>
        <dbReference type="SAM" id="MobiDB-lite"/>
    </source>
</evidence>
<dbReference type="InterPro" id="IPR011658">
    <property type="entry name" value="PA14_dom"/>
</dbReference>
<dbReference type="Gene3D" id="1.10.530.10">
    <property type="match status" value="1"/>
</dbReference>
<proteinExistence type="predicted"/>
<name>A0ABV9DHW1_9BACI</name>
<feature type="domain" description="PA14" evidence="2">
    <location>
        <begin position="1056"/>
        <end position="1199"/>
    </location>
</feature>
<feature type="domain" description="PA14" evidence="2">
    <location>
        <begin position="533"/>
        <end position="685"/>
    </location>
</feature>
<comment type="caution">
    <text evidence="3">The sequence shown here is derived from an EMBL/GenBank/DDBJ whole genome shotgun (WGS) entry which is preliminary data.</text>
</comment>
<dbReference type="SMART" id="SM00047">
    <property type="entry name" value="LYZ2"/>
    <property type="match status" value="1"/>
</dbReference>
<feature type="domain" description="PA14" evidence="2">
    <location>
        <begin position="678"/>
        <end position="817"/>
    </location>
</feature>
<dbReference type="Gene3D" id="2.30.30.40">
    <property type="entry name" value="SH3 Domains"/>
    <property type="match status" value="1"/>
</dbReference>
<dbReference type="Pfam" id="PF01832">
    <property type="entry name" value="Glucosaminidase"/>
    <property type="match status" value="1"/>
</dbReference>
<dbReference type="InterPro" id="IPR002901">
    <property type="entry name" value="MGlyc_endo_b_GlcNAc-like_dom"/>
</dbReference>
<evidence type="ECO:0000313" key="4">
    <source>
        <dbReference type="Proteomes" id="UP001595989"/>
    </source>
</evidence>
<keyword evidence="4" id="KW-1185">Reference proteome</keyword>
<organism evidence="3 4">
    <name type="scientific">Virgibacillus kekensis</name>
    <dbReference type="NCBI Taxonomy" id="202261"/>
    <lineage>
        <taxon>Bacteria</taxon>
        <taxon>Bacillati</taxon>
        <taxon>Bacillota</taxon>
        <taxon>Bacilli</taxon>
        <taxon>Bacillales</taxon>
        <taxon>Bacillaceae</taxon>
        <taxon>Virgibacillus</taxon>
    </lineage>
</organism>
<dbReference type="Proteomes" id="UP001595989">
    <property type="component" value="Unassembled WGS sequence"/>
</dbReference>
<dbReference type="PROSITE" id="PS51820">
    <property type="entry name" value="PA14"/>
    <property type="match status" value="6"/>
</dbReference>